<protein>
    <recommendedName>
        <fullName evidence="4">FHA domain-containing protein</fullName>
    </recommendedName>
</protein>
<proteinExistence type="predicted"/>
<feature type="compositionally biased region" description="Low complexity" evidence="1">
    <location>
        <begin position="247"/>
        <end position="306"/>
    </location>
</feature>
<feature type="region of interest" description="Disordered" evidence="1">
    <location>
        <begin position="995"/>
        <end position="1090"/>
    </location>
</feature>
<feature type="compositionally biased region" description="Polar residues" evidence="1">
    <location>
        <begin position="175"/>
        <end position="184"/>
    </location>
</feature>
<dbReference type="AlphaFoldDB" id="D8LSY7"/>
<feature type="compositionally biased region" description="Low complexity" evidence="1">
    <location>
        <begin position="711"/>
        <end position="725"/>
    </location>
</feature>
<name>D8LSY7_ECTSI</name>
<feature type="compositionally biased region" description="Gly residues" evidence="1">
    <location>
        <begin position="524"/>
        <end position="542"/>
    </location>
</feature>
<feature type="region of interest" description="Disordered" evidence="1">
    <location>
        <begin position="586"/>
        <end position="744"/>
    </location>
</feature>
<dbReference type="Proteomes" id="UP000002630">
    <property type="component" value="Unassembled WGS sequence"/>
</dbReference>
<feature type="compositionally biased region" description="Polar residues" evidence="1">
    <location>
        <begin position="229"/>
        <end position="245"/>
    </location>
</feature>
<feature type="compositionally biased region" description="Gly residues" evidence="1">
    <location>
        <begin position="1074"/>
        <end position="1083"/>
    </location>
</feature>
<evidence type="ECO:0000256" key="1">
    <source>
        <dbReference type="SAM" id="MobiDB-lite"/>
    </source>
</evidence>
<feature type="compositionally biased region" description="Gly residues" evidence="1">
    <location>
        <begin position="674"/>
        <end position="686"/>
    </location>
</feature>
<dbReference type="CDD" id="cd04508">
    <property type="entry name" value="Tudor_SF"/>
    <property type="match status" value="1"/>
</dbReference>
<feature type="compositionally biased region" description="Low complexity" evidence="1">
    <location>
        <begin position="476"/>
        <end position="498"/>
    </location>
</feature>
<feature type="region of interest" description="Disordered" evidence="1">
    <location>
        <begin position="172"/>
        <end position="548"/>
    </location>
</feature>
<feature type="compositionally biased region" description="Low complexity" evidence="1">
    <location>
        <begin position="185"/>
        <end position="211"/>
    </location>
</feature>
<accession>D8LSY7</accession>
<evidence type="ECO:0000313" key="3">
    <source>
        <dbReference type="Proteomes" id="UP000002630"/>
    </source>
</evidence>
<dbReference type="OrthoDB" id="10579266at2759"/>
<feature type="compositionally biased region" description="Basic and acidic residues" evidence="1">
    <location>
        <begin position="620"/>
        <end position="636"/>
    </location>
</feature>
<feature type="region of interest" description="Disordered" evidence="1">
    <location>
        <begin position="926"/>
        <end position="957"/>
    </location>
</feature>
<evidence type="ECO:0008006" key="4">
    <source>
        <dbReference type="Google" id="ProtNLM"/>
    </source>
</evidence>
<keyword evidence="3" id="KW-1185">Reference proteome</keyword>
<feature type="compositionally biased region" description="Low complexity" evidence="1">
    <location>
        <begin position="435"/>
        <end position="444"/>
    </location>
</feature>
<feature type="region of interest" description="Disordered" evidence="1">
    <location>
        <begin position="1"/>
        <end position="23"/>
    </location>
</feature>
<feature type="compositionally biased region" description="Pro residues" evidence="1">
    <location>
        <begin position="1015"/>
        <end position="1029"/>
    </location>
</feature>
<reference evidence="2 3" key="1">
    <citation type="journal article" date="2010" name="Nature">
        <title>The Ectocarpus genome and the independent evolution of multicellularity in brown algae.</title>
        <authorList>
            <person name="Cock J.M."/>
            <person name="Sterck L."/>
            <person name="Rouze P."/>
            <person name="Scornet D."/>
            <person name="Allen A.E."/>
            <person name="Amoutzias G."/>
            <person name="Anthouard V."/>
            <person name="Artiguenave F."/>
            <person name="Aury J.M."/>
            <person name="Badger J.H."/>
            <person name="Beszteri B."/>
            <person name="Billiau K."/>
            <person name="Bonnet E."/>
            <person name="Bothwell J.H."/>
            <person name="Bowler C."/>
            <person name="Boyen C."/>
            <person name="Brownlee C."/>
            <person name="Carrano C.J."/>
            <person name="Charrier B."/>
            <person name="Cho G.Y."/>
            <person name="Coelho S.M."/>
            <person name="Collen J."/>
            <person name="Corre E."/>
            <person name="Da Silva C."/>
            <person name="Delage L."/>
            <person name="Delaroque N."/>
            <person name="Dittami S.M."/>
            <person name="Doulbeau S."/>
            <person name="Elias M."/>
            <person name="Farnham G."/>
            <person name="Gachon C.M."/>
            <person name="Gschloessl B."/>
            <person name="Heesch S."/>
            <person name="Jabbari K."/>
            <person name="Jubin C."/>
            <person name="Kawai H."/>
            <person name="Kimura K."/>
            <person name="Kloareg B."/>
            <person name="Kupper F.C."/>
            <person name="Lang D."/>
            <person name="Le Bail A."/>
            <person name="Leblanc C."/>
            <person name="Lerouge P."/>
            <person name="Lohr M."/>
            <person name="Lopez P.J."/>
            <person name="Martens C."/>
            <person name="Maumus F."/>
            <person name="Michel G."/>
            <person name="Miranda-Saavedra D."/>
            <person name="Morales J."/>
            <person name="Moreau H."/>
            <person name="Motomura T."/>
            <person name="Nagasato C."/>
            <person name="Napoli C.A."/>
            <person name="Nelson D.R."/>
            <person name="Nyvall-Collen P."/>
            <person name="Peters A.F."/>
            <person name="Pommier C."/>
            <person name="Potin P."/>
            <person name="Poulain J."/>
            <person name="Quesneville H."/>
            <person name="Read B."/>
            <person name="Rensing S.A."/>
            <person name="Ritter A."/>
            <person name="Rousvoal S."/>
            <person name="Samanta M."/>
            <person name="Samson G."/>
            <person name="Schroeder D.C."/>
            <person name="Segurens B."/>
            <person name="Strittmatter M."/>
            <person name="Tonon T."/>
            <person name="Tregear J.W."/>
            <person name="Valentin K."/>
            <person name="von Dassow P."/>
            <person name="Yamagishi T."/>
            <person name="Van de Peer Y."/>
            <person name="Wincker P."/>
        </authorList>
    </citation>
    <scope>NUCLEOTIDE SEQUENCE [LARGE SCALE GENOMIC DNA]</scope>
    <source>
        <strain evidence="3">Ec32 / CCAP1310/4</strain>
    </source>
</reference>
<evidence type="ECO:0000313" key="2">
    <source>
        <dbReference type="EMBL" id="CBN77914.1"/>
    </source>
</evidence>
<feature type="compositionally biased region" description="Low complexity" evidence="1">
    <location>
        <begin position="316"/>
        <end position="333"/>
    </location>
</feature>
<dbReference type="EMBL" id="FN649760">
    <property type="protein sequence ID" value="CBN77914.1"/>
    <property type="molecule type" value="Genomic_DNA"/>
</dbReference>
<sequence length="1253" mass="124836">MSGFYLEGPAPPAKSGAGEGGGGGNWNLPPARYALPLGEIVVGRDSVRDASPANCNKLRIGIDKREEGVSRSQAIVQVCPLEGRLQVTHKQGAINGIRITRWKGSPGLTPAQRAELRIGAPGAARSLRAGEMLQGGQQSFLYPGDTLQLDGFRAPSSSTCSFLLHPLPAAWSAPPTRSGSINSQSGAASPRPATTTPTSASKKAGGASSAGVARDNSRPAAARGARGGSTPQGKKTNQKKGSQTPVARRAATATTSKSGAAATTAAGSRAGAAPSTLTPSPLQQQQQQQQPRPRAGSAGKPRAAAASGGGGGGGKSPAVSSAPSTVRVPPAAGAAGGGARGASSSPSSRVDEATVKKLAMSVSAAGRSGSTGGGASTRGPKAGVVTPLSTAGRLLDSRTSPAKTPPPSSSGATTKRPHAAVTAVTVAAVPPPPRGAAAPHTPTRSPGRVDEGGNASAGSSKRLKRCGGADGGVSGGASASPVVGRRADASSPATAAPESPRPDAPPVDITPRDRASQASSAQGSGAGAGAGGGGGEAGGSAAGGDSWSKGDLVVLKARTSKGMNKLGGVARVLEVFEDGTYFVKLSLGGKPTRVGSDLLFSYTPSPEPAFRGRRKCTASRRRDTPEGGGGGERDPHNGGVPSSPSACSSPPSPSPSPKRTKSKNPRGPSVSSSGTGGSGGGGGGATSSGSSSPRRSLRRRGVKKESGGDGAAAADPPAAAGASTGAEDDNDDDGNAAMTKAAARPGDRARVLYDNTDWYMATVVGVHRGSSVTVRFDDGSEARLALSPGDAEICADDALAPAASEPPAPASSRSRGGGGGGGGARRRPGRGVVAKGVRALGAGGRILGEGEGKALTEERAKALLDTAPEKLVGLVYQEHHRGYGGWWETVVTEVSEERMGDSGGAGRDRDGRGNAMWPESVVVGQIDRSGEKVKTKAGSAAAASSGQGGDGDDDEPDFVYTRKTRWLLSRLRMWDKHREAEWEATALEADDEVAAAAAAEPKVTSSPKQVAKKSLPPPSSPTPPPPPPSRISARNEAKKKAAVQNVAAGKKPPAAAAPAPAAAPKRRKAPAAGKKGGGGGGESGPVAETRGPLSLLLSAVAEEKVGVNVSAAEGGAGKEAGEGGEGTKPSAAVKLTKAAERKQQAALQKEAADERALPKCPFCGSEFYVTETQDQIDRHLSSCGAKKAAATSASVADRSSTPMAPSLSSSLVIGLKGEDLGSLVGSVAEFGARGVRPTGTFCDRAMQALCNSK</sequence>
<organism evidence="2 3">
    <name type="scientific">Ectocarpus siliculosus</name>
    <name type="common">Brown alga</name>
    <name type="synonym">Conferva siliculosa</name>
    <dbReference type="NCBI Taxonomy" id="2880"/>
    <lineage>
        <taxon>Eukaryota</taxon>
        <taxon>Sar</taxon>
        <taxon>Stramenopiles</taxon>
        <taxon>Ochrophyta</taxon>
        <taxon>PX clade</taxon>
        <taxon>Phaeophyceae</taxon>
        <taxon>Ectocarpales</taxon>
        <taxon>Ectocarpaceae</taxon>
        <taxon>Ectocarpus</taxon>
    </lineage>
</organism>
<feature type="compositionally biased region" description="Low complexity" evidence="1">
    <location>
        <begin position="409"/>
        <end position="428"/>
    </location>
</feature>
<gene>
    <name evidence="2" type="ORF">Esi_0077_0114</name>
</gene>
<dbReference type="InParanoid" id="D8LSY7"/>
<feature type="compositionally biased region" description="Low complexity" evidence="1">
    <location>
        <begin position="1042"/>
        <end position="1063"/>
    </location>
</feature>
<feature type="region of interest" description="Disordered" evidence="1">
    <location>
        <begin position="801"/>
        <end position="831"/>
    </location>
</feature>